<sequence>MTAIVGLVHGDTVHIGGDSAGVAGWSLTVRADLKVFTNGPYAMGFTDSFRMGQLLRYSLQAPHPEGDLERFMTTKFVDAVRKCLKHGGWAKKDSDREEGGYFLVGVHGRLFFVESDYQVGEAADGYAAIGCGEEFALGALYATARADMRPKKRLKLALEAAERYSVGVRGPFAYVRKKAGAS</sequence>
<evidence type="ECO:0000313" key="2">
    <source>
        <dbReference type="Proteomes" id="UP000805614"/>
    </source>
</evidence>
<dbReference type="InterPro" id="IPR029055">
    <property type="entry name" value="Ntn_hydrolases_N"/>
</dbReference>
<dbReference type="EMBL" id="JABVEC010000052">
    <property type="protein sequence ID" value="MBC6470955.1"/>
    <property type="molecule type" value="Genomic_DNA"/>
</dbReference>
<organism evidence="1 2">
    <name type="scientific">Actinomadura alba</name>
    <dbReference type="NCBI Taxonomy" id="406431"/>
    <lineage>
        <taxon>Bacteria</taxon>
        <taxon>Bacillati</taxon>
        <taxon>Actinomycetota</taxon>
        <taxon>Actinomycetes</taxon>
        <taxon>Streptosporangiales</taxon>
        <taxon>Thermomonosporaceae</taxon>
        <taxon>Actinomadura</taxon>
    </lineage>
</organism>
<gene>
    <name evidence="1" type="ORF">HKK74_36515</name>
</gene>
<proteinExistence type="predicted"/>
<evidence type="ECO:0008006" key="3">
    <source>
        <dbReference type="Google" id="ProtNLM"/>
    </source>
</evidence>
<keyword evidence="2" id="KW-1185">Reference proteome</keyword>
<comment type="caution">
    <text evidence="1">The sequence shown here is derived from an EMBL/GenBank/DDBJ whole genome shotgun (WGS) entry which is preliminary data.</text>
</comment>
<evidence type="ECO:0000313" key="1">
    <source>
        <dbReference type="EMBL" id="MBC6470955.1"/>
    </source>
</evidence>
<name>A0ABR7M1R2_9ACTN</name>
<dbReference type="Proteomes" id="UP000805614">
    <property type="component" value="Unassembled WGS sequence"/>
</dbReference>
<protein>
    <recommendedName>
        <fullName evidence="3">ATP-dependent protease HslVU (ClpYQ), peptidase subunit</fullName>
    </recommendedName>
</protein>
<dbReference type="RefSeq" id="WP_187247995.1">
    <property type="nucleotide sequence ID" value="NZ_BAAAOK010000043.1"/>
</dbReference>
<dbReference type="Gene3D" id="3.60.20.10">
    <property type="entry name" value="Glutamine Phosphoribosylpyrophosphate, subunit 1, domain 1"/>
    <property type="match status" value="1"/>
</dbReference>
<reference evidence="1 2" key="1">
    <citation type="submission" date="2020-06" db="EMBL/GenBank/DDBJ databases">
        <title>Actinomadura xiongansis sp. nov., isolated from soil of Baiyangdian.</title>
        <authorList>
            <person name="Zhang X."/>
        </authorList>
    </citation>
    <scope>NUCLEOTIDE SEQUENCE [LARGE SCALE GENOMIC DNA]</scope>
    <source>
        <strain evidence="1 2">HBUM206468</strain>
    </source>
</reference>
<accession>A0ABR7M1R2</accession>
<dbReference type="SUPFAM" id="SSF56235">
    <property type="entry name" value="N-terminal nucleophile aminohydrolases (Ntn hydrolases)"/>
    <property type="match status" value="1"/>
</dbReference>